<sequence>MSDELPGEQTEDKQDVKVKARDKNGPAVKFPPPALFASCILLGAGLQYLRPVGLGIPESIEIFGYLLVLFGITIAILVATSFRRAGTAIEPWKPTRSIVTTGFYAWSRNPIYAGFCLINIGIGIASNSFWILISFIPAAFLLYYIAIAKEEAYLEEKFGEEYLAYKKKVRRWV</sequence>
<dbReference type="AlphaFoldDB" id="A0A2A4X3T0"/>
<evidence type="ECO:0000313" key="6">
    <source>
        <dbReference type="EMBL" id="PCI77164.1"/>
    </source>
</evidence>
<organism evidence="6 7">
    <name type="scientific">SAR86 cluster bacterium</name>
    <dbReference type="NCBI Taxonomy" id="2030880"/>
    <lineage>
        <taxon>Bacteria</taxon>
        <taxon>Pseudomonadati</taxon>
        <taxon>Pseudomonadota</taxon>
        <taxon>Gammaproteobacteria</taxon>
        <taxon>SAR86 cluster</taxon>
    </lineage>
</organism>
<dbReference type="GO" id="GO:0016740">
    <property type="term" value="F:transferase activity"/>
    <property type="evidence" value="ECO:0007669"/>
    <property type="project" value="UniProtKB-ARBA"/>
</dbReference>
<dbReference type="PANTHER" id="PTHR12714">
    <property type="entry name" value="PROTEIN-S ISOPRENYLCYSTEINE O-METHYLTRANSFERASE"/>
    <property type="match status" value="1"/>
</dbReference>
<comment type="subcellular location">
    <subcellularLocation>
        <location evidence="1">Endomembrane system</location>
        <topology evidence="1">Multi-pass membrane protein</topology>
    </subcellularLocation>
</comment>
<feature type="transmembrane region" description="Helical" evidence="5">
    <location>
        <begin position="103"/>
        <end position="122"/>
    </location>
</feature>
<keyword evidence="2 5" id="KW-0812">Transmembrane</keyword>
<proteinExistence type="predicted"/>
<comment type="caution">
    <text evidence="6">The sequence shown here is derived from an EMBL/GenBank/DDBJ whole genome shotgun (WGS) entry which is preliminary data.</text>
</comment>
<gene>
    <name evidence="6" type="ORF">COB20_08875</name>
</gene>
<dbReference type="Gene3D" id="1.20.120.1630">
    <property type="match status" value="1"/>
</dbReference>
<dbReference type="Proteomes" id="UP000218767">
    <property type="component" value="Unassembled WGS sequence"/>
</dbReference>
<reference evidence="7" key="1">
    <citation type="submission" date="2017-08" db="EMBL/GenBank/DDBJ databases">
        <title>A dynamic microbial community with high functional redundancy inhabits the cold, oxic subseafloor aquifer.</title>
        <authorList>
            <person name="Tully B.J."/>
            <person name="Wheat C.G."/>
            <person name="Glazer B.T."/>
            <person name="Huber J.A."/>
        </authorList>
    </citation>
    <scope>NUCLEOTIDE SEQUENCE [LARGE SCALE GENOMIC DNA]</scope>
</reference>
<dbReference type="EMBL" id="NVUL01000048">
    <property type="protein sequence ID" value="PCI77164.1"/>
    <property type="molecule type" value="Genomic_DNA"/>
</dbReference>
<accession>A0A2A4X3T0</accession>
<dbReference type="GO" id="GO:0012505">
    <property type="term" value="C:endomembrane system"/>
    <property type="evidence" value="ECO:0007669"/>
    <property type="project" value="UniProtKB-SubCell"/>
</dbReference>
<dbReference type="Pfam" id="PF04191">
    <property type="entry name" value="PEMT"/>
    <property type="match status" value="1"/>
</dbReference>
<evidence type="ECO:0000256" key="3">
    <source>
        <dbReference type="ARBA" id="ARBA00022989"/>
    </source>
</evidence>
<evidence type="ECO:0008006" key="8">
    <source>
        <dbReference type="Google" id="ProtNLM"/>
    </source>
</evidence>
<protein>
    <recommendedName>
        <fullName evidence="8">Isoprenylcysteine carboxylmethyltransferase family protein</fullName>
    </recommendedName>
</protein>
<name>A0A2A4X3T0_9GAMM</name>
<evidence type="ECO:0000256" key="2">
    <source>
        <dbReference type="ARBA" id="ARBA00022692"/>
    </source>
</evidence>
<feature type="transmembrane region" description="Helical" evidence="5">
    <location>
        <begin position="128"/>
        <end position="147"/>
    </location>
</feature>
<dbReference type="InterPro" id="IPR007318">
    <property type="entry name" value="Phopholipid_MeTrfase"/>
</dbReference>
<evidence type="ECO:0000256" key="5">
    <source>
        <dbReference type="SAM" id="Phobius"/>
    </source>
</evidence>
<evidence type="ECO:0000256" key="1">
    <source>
        <dbReference type="ARBA" id="ARBA00004127"/>
    </source>
</evidence>
<keyword evidence="3 5" id="KW-1133">Transmembrane helix</keyword>
<dbReference type="PANTHER" id="PTHR12714:SF9">
    <property type="entry name" value="PROTEIN-S-ISOPRENYLCYSTEINE O-METHYLTRANSFERASE"/>
    <property type="match status" value="1"/>
</dbReference>
<evidence type="ECO:0000313" key="7">
    <source>
        <dbReference type="Proteomes" id="UP000218767"/>
    </source>
</evidence>
<evidence type="ECO:0000256" key="4">
    <source>
        <dbReference type="ARBA" id="ARBA00023136"/>
    </source>
</evidence>
<feature type="transmembrane region" description="Helical" evidence="5">
    <location>
        <begin position="62"/>
        <end position="82"/>
    </location>
</feature>
<keyword evidence="4 5" id="KW-0472">Membrane</keyword>